<dbReference type="InterPro" id="IPR036397">
    <property type="entry name" value="RNaseH_sf"/>
</dbReference>
<dbReference type="InterPro" id="IPR057670">
    <property type="entry name" value="SH3_retrovirus"/>
</dbReference>
<evidence type="ECO:0000313" key="8">
    <source>
        <dbReference type="Proteomes" id="UP000467841"/>
    </source>
</evidence>
<feature type="region of interest" description="Disordered" evidence="3">
    <location>
        <begin position="247"/>
        <end position="292"/>
    </location>
</feature>
<dbReference type="GO" id="GO:0046872">
    <property type="term" value="F:metal ion binding"/>
    <property type="evidence" value="ECO:0007669"/>
    <property type="project" value="UniProtKB-KW"/>
</dbReference>
<dbReference type="Pfam" id="PF13976">
    <property type="entry name" value="gag_pre-integrs"/>
    <property type="match status" value="1"/>
</dbReference>
<evidence type="ECO:0000259" key="4">
    <source>
        <dbReference type="Pfam" id="PF07727"/>
    </source>
</evidence>
<dbReference type="Proteomes" id="UP000467841">
    <property type="component" value="Unassembled WGS sequence"/>
</dbReference>
<feature type="domain" description="Reverse transcriptase Ty1/copia-type" evidence="4">
    <location>
        <begin position="349"/>
        <end position="490"/>
    </location>
</feature>
<gene>
    <name evidence="7" type="ORF">MERR_LOCUS28636</name>
</gene>
<feature type="compositionally biased region" description="Basic and acidic residues" evidence="3">
    <location>
        <begin position="251"/>
        <end position="264"/>
    </location>
</feature>
<dbReference type="SUPFAM" id="SSF53098">
    <property type="entry name" value="Ribonuclease H-like"/>
    <property type="match status" value="1"/>
</dbReference>
<evidence type="ECO:0000313" key="7">
    <source>
        <dbReference type="EMBL" id="CAA7041401.1"/>
    </source>
</evidence>
<evidence type="ECO:0000256" key="2">
    <source>
        <dbReference type="ARBA" id="ARBA00022801"/>
    </source>
</evidence>
<dbReference type="PANTHER" id="PTHR42648:SF25">
    <property type="entry name" value="RNA-DIRECTED DNA POLYMERASE"/>
    <property type="match status" value="1"/>
</dbReference>
<dbReference type="Gene3D" id="3.30.420.10">
    <property type="entry name" value="Ribonuclease H-like superfamily/Ribonuclease H"/>
    <property type="match status" value="1"/>
</dbReference>
<evidence type="ECO:0000256" key="3">
    <source>
        <dbReference type="SAM" id="MobiDB-lite"/>
    </source>
</evidence>
<keyword evidence="2" id="KW-0378">Hydrolase</keyword>
<evidence type="ECO:0008006" key="9">
    <source>
        <dbReference type="Google" id="ProtNLM"/>
    </source>
</evidence>
<evidence type="ECO:0000259" key="6">
    <source>
        <dbReference type="Pfam" id="PF25597"/>
    </source>
</evidence>
<dbReference type="InterPro" id="IPR043502">
    <property type="entry name" value="DNA/RNA_pol_sf"/>
</dbReference>
<dbReference type="InterPro" id="IPR039537">
    <property type="entry name" value="Retrotran_Ty1/copia-like"/>
</dbReference>
<feature type="compositionally biased region" description="Basic and acidic residues" evidence="3">
    <location>
        <begin position="280"/>
        <end position="292"/>
    </location>
</feature>
<feature type="compositionally biased region" description="Acidic residues" evidence="3">
    <location>
        <begin position="265"/>
        <end position="279"/>
    </location>
</feature>
<dbReference type="Pfam" id="PF25597">
    <property type="entry name" value="SH3_retrovirus"/>
    <property type="match status" value="1"/>
</dbReference>
<keyword evidence="1" id="KW-0479">Metal-binding</keyword>
<evidence type="ECO:0000259" key="5">
    <source>
        <dbReference type="Pfam" id="PF13976"/>
    </source>
</evidence>
<name>A0A6D2JNQ1_9BRAS</name>
<dbReference type="AlphaFoldDB" id="A0A6D2JNQ1"/>
<dbReference type="Pfam" id="PF07727">
    <property type="entry name" value="RVT_2"/>
    <property type="match status" value="1"/>
</dbReference>
<feature type="domain" description="GAG-pre-integrase" evidence="5">
    <location>
        <begin position="18"/>
        <end position="85"/>
    </location>
</feature>
<reference evidence="7" key="1">
    <citation type="submission" date="2020-01" db="EMBL/GenBank/DDBJ databases">
        <authorList>
            <person name="Mishra B."/>
        </authorList>
    </citation>
    <scope>NUCLEOTIDE SEQUENCE [LARGE SCALE GENOMIC DNA]</scope>
</reference>
<comment type="caution">
    <text evidence="7">The sequence shown here is derived from an EMBL/GenBank/DDBJ whole genome shotgun (WGS) entry which is preliminary data.</text>
</comment>
<accession>A0A6D2JNQ1</accession>
<dbReference type="SUPFAM" id="SSF56672">
    <property type="entry name" value="DNA/RNA polymerases"/>
    <property type="match status" value="1"/>
</dbReference>
<dbReference type="GO" id="GO:0016787">
    <property type="term" value="F:hydrolase activity"/>
    <property type="evidence" value="ECO:0007669"/>
    <property type="project" value="UniProtKB-KW"/>
</dbReference>
<protein>
    <recommendedName>
        <fullName evidence="9">Reverse transcriptase Ty1/copia-type domain-containing protein</fullName>
    </recommendedName>
</protein>
<dbReference type="GO" id="GO:0003676">
    <property type="term" value="F:nucleic acid binding"/>
    <property type="evidence" value="ECO:0007669"/>
    <property type="project" value="InterPro"/>
</dbReference>
<dbReference type="OrthoDB" id="2013098at2759"/>
<evidence type="ECO:0000256" key="1">
    <source>
        <dbReference type="ARBA" id="ARBA00022723"/>
    </source>
</evidence>
<feature type="domain" description="Retroviral polymerase SH3-like" evidence="6">
    <location>
        <begin position="158"/>
        <end position="214"/>
    </location>
</feature>
<keyword evidence="8" id="KW-1185">Reference proteome</keyword>
<sequence length="490" mass="55921">MHDGKGKLLVKATRGGNRLYKVRMGIRNTLCLISATMSDSERWHARLGHVNHETMKTMVQKKLVLGVPELKVENKVCDSCLMGKQTRQVFSQASSYRATKVLELVHGDLCGPITPSTTAENKYIFVLIDDYSRYMWTILMREKSYAFFILLYLYSKIVDSHQLKKLDDRSCRLIHLGTEPGTKGYRLLDPQTKKIVVSRDVIFDETRGWNWNISNLDSNSIGSFTIGSGDFGGHGEQGDREMIAFDGSEAEQGRVEQDKEPETESREEESGVESEEDNDEGTHGETELRRSQRVREKPKYLADYILLAEIEGEWLLLSLNDEPKDIYEAKESRNWMLACEDEILSINKNKTWTLVDLPRGAKPIGLKWVFKLKRNSDGSINKHKARLVAKGYVQRYGIDFEKVFAPVARIETIRLLISLAASKGWEIHHLDVKTAFLHGELKETVYVSQPDGFVVKGSEEKVYKLNRALYGLKQAPTAWNDKLNLILKEL</sequence>
<dbReference type="InterPro" id="IPR013103">
    <property type="entry name" value="RVT_2"/>
</dbReference>
<dbReference type="InterPro" id="IPR025724">
    <property type="entry name" value="GAG-pre-integrase_dom"/>
</dbReference>
<dbReference type="InterPro" id="IPR012337">
    <property type="entry name" value="RNaseH-like_sf"/>
</dbReference>
<organism evidence="7 8">
    <name type="scientific">Microthlaspi erraticum</name>
    <dbReference type="NCBI Taxonomy" id="1685480"/>
    <lineage>
        <taxon>Eukaryota</taxon>
        <taxon>Viridiplantae</taxon>
        <taxon>Streptophyta</taxon>
        <taxon>Embryophyta</taxon>
        <taxon>Tracheophyta</taxon>
        <taxon>Spermatophyta</taxon>
        <taxon>Magnoliopsida</taxon>
        <taxon>eudicotyledons</taxon>
        <taxon>Gunneridae</taxon>
        <taxon>Pentapetalae</taxon>
        <taxon>rosids</taxon>
        <taxon>malvids</taxon>
        <taxon>Brassicales</taxon>
        <taxon>Brassicaceae</taxon>
        <taxon>Coluteocarpeae</taxon>
        <taxon>Microthlaspi</taxon>
    </lineage>
</organism>
<dbReference type="PANTHER" id="PTHR42648">
    <property type="entry name" value="TRANSPOSASE, PUTATIVE-RELATED"/>
    <property type="match status" value="1"/>
</dbReference>
<dbReference type="EMBL" id="CACVBM020001244">
    <property type="protein sequence ID" value="CAA7041401.1"/>
    <property type="molecule type" value="Genomic_DNA"/>
</dbReference>
<proteinExistence type="predicted"/>